<keyword evidence="1" id="KW-0378">Hydrolase</keyword>
<dbReference type="OrthoDB" id="9813383at2"/>
<dbReference type="PANTHER" id="PTHR43235">
    <property type="entry name" value="GLUTAMINE AMIDOTRANSFERASE PB2B2.05-RELATED"/>
    <property type="match status" value="1"/>
</dbReference>
<dbReference type="EMBL" id="UXAV01000041">
    <property type="protein sequence ID" value="VDC28091.1"/>
    <property type="molecule type" value="Genomic_DNA"/>
</dbReference>
<dbReference type="EC" id="3.5.1.94" evidence="1"/>
<dbReference type="Proteomes" id="UP000270468">
    <property type="component" value="Unassembled WGS sequence"/>
</dbReference>
<protein>
    <submittedName>
        <fullName evidence="1">Gamma-glutamyl-gamma-aminobutyrate hydrolase PuuD</fullName>
        <ecNumber evidence="1">3.5.1.94</ecNumber>
    </submittedName>
</protein>
<reference evidence="1 2" key="1">
    <citation type="submission" date="2018-11" db="EMBL/GenBank/DDBJ databases">
        <authorList>
            <person name="Criscuolo A."/>
        </authorList>
    </citation>
    <scope>NUCLEOTIDE SEQUENCE [LARGE SCALE GENOMIC DNA]</scope>
    <source>
        <strain evidence="1">ATB-66</strain>
    </source>
</reference>
<dbReference type="GO" id="GO:0033969">
    <property type="term" value="F:gamma-glutamyl-gamma-aminobutyrate hydrolase activity"/>
    <property type="evidence" value="ECO:0007669"/>
    <property type="project" value="UniProtKB-EC"/>
</dbReference>
<dbReference type="CDD" id="cd01745">
    <property type="entry name" value="GATase1_2"/>
    <property type="match status" value="1"/>
</dbReference>
<dbReference type="GO" id="GO:0005829">
    <property type="term" value="C:cytosol"/>
    <property type="evidence" value="ECO:0007669"/>
    <property type="project" value="TreeGrafter"/>
</dbReference>
<evidence type="ECO:0000313" key="2">
    <source>
        <dbReference type="Proteomes" id="UP000270468"/>
    </source>
</evidence>
<sequence>MKPVIGVTTDITRDGKHELEKEYVQAIIRAGGLPVVIPIGVDEDADQLLAMLDGLLFTGGNDINPMLFDEEPRVGLGEVSPGRDSCELELARRLLKTDKPILGICRGIQILNVAGGGNLYQDIYKQLDKPVLQHQQKAPGDHASHFVDVENGSLLESIAGNHRIKVNSYHHQSIKDVTYPFIVTGIATDGIIESIESNEHRFVLGVQWHPEKLAVKGDTVSQRIFERFIKACAIESDQKS</sequence>
<dbReference type="InterPro" id="IPR029062">
    <property type="entry name" value="Class_I_gatase-like"/>
</dbReference>
<dbReference type="InterPro" id="IPR011697">
    <property type="entry name" value="Peptidase_C26"/>
</dbReference>
<dbReference type="FunFam" id="3.40.50.880:FF:000030">
    <property type="entry name" value="Gamma-glutamyl-gamma-aminobutyrate hydrolase PuuD"/>
    <property type="match status" value="1"/>
</dbReference>
<dbReference type="SUPFAM" id="SSF52317">
    <property type="entry name" value="Class I glutamine amidotransferase-like"/>
    <property type="match status" value="1"/>
</dbReference>
<organism evidence="1 2">
    <name type="scientific">Filibacter tadaridae</name>
    <dbReference type="NCBI Taxonomy" id="2483811"/>
    <lineage>
        <taxon>Bacteria</taxon>
        <taxon>Bacillati</taxon>
        <taxon>Bacillota</taxon>
        <taxon>Bacilli</taxon>
        <taxon>Bacillales</taxon>
        <taxon>Caryophanaceae</taxon>
        <taxon>Filibacter</taxon>
    </lineage>
</organism>
<dbReference type="PROSITE" id="PS51273">
    <property type="entry name" value="GATASE_TYPE_1"/>
    <property type="match status" value="1"/>
</dbReference>
<dbReference type="PANTHER" id="PTHR43235:SF1">
    <property type="entry name" value="GLUTAMINE AMIDOTRANSFERASE PB2B2.05-RELATED"/>
    <property type="match status" value="1"/>
</dbReference>
<dbReference type="Pfam" id="PF07722">
    <property type="entry name" value="Peptidase_C26"/>
    <property type="match status" value="1"/>
</dbReference>
<dbReference type="AlphaFoldDB" id="A0A3P5XHB1"/>
<name>A0A3P5XHB1_9BACL</name>
<keyword evidence="2" id="KW-1185">Reference proteome</keyword>
<dbReference type="RefSeq" id="WP_124070167.1">
    <property type="nucleotide sequence ID" value="NZ_CBCRXF010000005.1"/>
</dbReference>
<gene>
    <name evidence="1" type="primary">puuD</name>
    <name evidence="1" type="ORF">FILTAD_01712</name>
</gene>
<accession>A0A3P5XHB1</accession>
<dbReference type="Gene3D" id="3.40.50.880">
    <property type="match status" value="1"/>
</dbReference>
<dbReference type="InterPro" id="IPR044668">
    <property type="entry name" value="PuuD-like"/>
</dbReference>
<proteinExistence type="predicted"/>
<evidence type="ECO:0000313" key="1">
    <source>
        <dbReference type="EMBL" id="VDC28091.1"/>
    </source>
</evidence>
<dbReference type="GO" id="GO:0006598">
    <property type="term" value="P:polyamine catabolic process"/>
    <property type="evidence" value="ECO:0007669"/>
    <property type="project" value="TreeGrafter"/>
</dbReference>